<dbReference type="Proteomes" id="UP000317180">
    <property type="component" value="Unassembled WGS sequence"/>
</dbReference>
<keyword evidence="2" id="KW-1185">Reference proteome</keyword>
<name>A0ABQ0SVB1_9BACL</name>
<gene>
    <name evidence="1" type="ORF">BAG01nite_39440</name>
</gene>
<evidence type="ECO:0008006" key="3">
    <source>
        <dbReference type="Google" id="ProtNLM"/>
    </source>
</evidence>
<sequence length="100" mass="10893">MNSMIVLLLAAILSTHHALPMSNLLLSVPRQQMLTPEEATQVLTAILSKNPALGPVKITSVTYANGQYYIRYIRETNCESGTHIIDAYTGETVGGTRSQC</sequence>
<dbReference type="EMBL" id="BJOD01000051">
    <property type="protein sequence ID" value="GED27842.1"/>
    <property type="molecule type" value="Genomic_DNA"/>
</dbReference>
<accession>A0ABQ0SVB1</accession>
<protein>
    <recommendedName>
        <fullName evidence="3">PepSY domain-containing protein</fullName>
    </recommendedName>
</protein>
<evidence type="ECO:0000313" key="1">
    <source>
        <dbReference type="EMBL" id="GED27842.1"/>
    </source>
</evidence>
<evidence type="ECO:0000313" key="2">
    <source>
        <dbReference type="Proteomes" id="UP000317180"/>
    </source>
</evidence>
<reference evidence="1 2" key="1">
    <citation type="submission" date="2019-06" db="EMBL/GenBank/DDBJ databases">
        <title>Whole genome shotgun sequence of Brevibacillus agri NBRC 15538.</title>
        <authorList>
            <person name="Hosoyama A."/>
            <person name="Uohara A."/>
            <person name="Ohji S."/>
            <person name="Ichikawa N."/>
        </authorList>
    </citation>
    <scope>NUCLEOTIDE SEQUENCE [LARGE SCALE GENOMIC DNA]</scope>
    <source>
        <strain evidence="1 2">NBRC 15538</strain>
    </source>
</reference>
<organism evidence="1 2">
    <name type="scientific">Brevibacillus agri</name>
    <dbReference type="NCBI Taxonomy" id="51101"/>
    <lineage>
        <taxon>Bacteria</taxon>
        <taxon>Bacillati</taxon>
        <taxon>Bacillota</taxon>
        <taxon>Bacilli</taxon>
        <taxon>Bacillales</taxon>
        <taxon>Paenibacillaceae</taxon>
        <taxon>Brevibacillus</taxon>
    </lineage>
</organism>
<proteinExistence type="predicted"/>
<comment type="caution">
    <text evidence="1">The sequence shown here is derived from an EMBL/GenBank/DDBJ whole genome shotgun (WGS) entry which is preliminary data.</text>
</comment>